<organism evidence="1 2">
    <name type="scientific">Coemansia aciculifera</name>
    <dbReference type="NCBI Taxonomy" id="417176"/>
    <lineage>
        <taxon>Eukaryota</taxon>
        <taxon>Fungi</taxon>
        <taxon>Fungi incertae sedis</taxon>
        <taxon>Zoopagomycota</taxon>
        <taxon>Kickxellomycotina</taxon>
        <taxon>Kickxellomycetes</taxon>
        <taxon>Kickxellales</taxon>
        <taxon>Kickxellaceae</taxon>
        <taxon>Coemansia</taxon>
    </lineage>
</organism>
<dbReference type="Proteomes" id="UP001139981">
    <property type="component" value="Unassembled WGS sequence"/>
</dbReference>
<name>A0ACC1LYQ7_9FUNG</name>
<reference evidence="1" key="1">
    <citation type="submission" date="2022-07" db="EMBL/GenBank/DDBJ databases">
        <title>Phylogenomic reconstructions and comparative analyses of Kickxellomycotina fungi.</title>
        <authorList>
            <person name="Reynolds N.K."/>
            <person name="Stajich J.E."/>
            <person name="Barry K."/>
            <person name="Grigoriev I.V."/>
            <person name="Crous P."/>
            <person name="Smith M.E."/>
        </authorList>
    </citation>
    <scope>NUCLEOTIDE SEQUENCE</scope>
    <source>
        <strain evidence="1">CBS 190363</strain>
    </source>
</reference>
<proteinExistence type="predicted"/>
<sequence>MKDDAADAMMDALKSQEDDAKGIGKDNAILGQLDEDPKKERGALAKKYIGVPGDKVRVPRIGLGTMGMSAFYGAVDDNESVKVLNHAIDVGCSFWDTADIYGAGHNEKLLSQVLKTRRNEVFVCTKFGCVLRKPEPGFKGNFADLAIGISGKPDYVRSQADQSLKSLGIDRIDLYYQHRVDPDTPIEDTVAAMAGLVKEGKVRFIGLSECTADQLRRAYKVHPIAAVEVEYSPWTTHIETDGLLDACRELGVTVVAYSPLGRGFMTGQIRSIDDLDKDDWRRTNPRFKPEHFASNLKLVDAFGELAAKRGCKPGQIALAWLLAQEKNLIVIPGTKRIKYLDENVGSGQITLTEEENKTLRGFVNAANVQGERY</sequence>
<keyword evidence="2" id="KW-1185">Reference proteome</keyword>
<comment type="caution">
    <text evidence="1">The sequence shown here is derived from an EMBL/GenBank/DDBJ whole genome shotgun (WGS) entry which is preliminary data.</text>
</comment>
<evidence type="ECO:0000313" key="1">
    <source>
        <dbReference type="EMBL" id="KAJ2890019.1"/>
    </source>
</evidence>
<gene>
    <name evidence="1" type="ORF">IWW38_004363</name>
</gene>
<protein>
    <submittedName>
        <fullName evidence="1">Uncharacterized protein</fullName>
    </submittedName>
</protein>
<accession>A0ACC1LYQ7</accession>
<evidence type="ECO:0000313" key="2">
    <source>
        <dbReference type="Proteomes" id="UP001139981"/>
    </source>
</evidence>
<dbReference type="EMBL" id="JANBVB010001547">
    <property type="protein sequence ID" value="KAJ2890019.1"/>
    <property type="molecule type" value="Genomic_DNA"/>
</dbReference>